<feature type="transmembrane region" description="Helical" evidence="2">
    <location>
        <begin position="15"/>
        <end position="33"/>
    </location>
</feature>
<dbReference type="AlphaFoldDB" id="A0AAN5I571"/>
<name>A0AAN5I571_9BILA</name>
<protein>
    <submittedName>
        <fullName evidence="3">Uncharacterized protein</fullName>
    </submittedName>
</protein>
<evidence type="ECO:0000313" key="3">
    <source>
        <dbReference type="EMBL" id="GMR52752.1"/>
    </source>
</evidence>
<organism evidence="3 4">
    <name type="scientific">Pristionchus mayeri</name>
    <dbReference type="NCBI Taxonomy" id="1317129"/>
    <lineage>
        <taxon>Eukaryota</taxon>
        <taxon>Metazoa</taxon>
        <taxon>Ecdysozoa</taxon>
        <taxon>Nematoda</taxon>
        <taxon>Chromadorea</taxon>
        <taxon>Rhabditida</taxon>
        <taxon>Rhabditina</taxon>
        <taxon>Diplogasteromorpha</taxon>
        <taxon>Diplogasteroidea</taxon>
        <taxon>Neodiplogasteridae</taxon>
        <taxon>Pristionchus</taxon>
    </lineage>
</organism>
<keyword evidence="2" id="KW-0472">Membrane</keyword>
<evidence type="ECO:0000256" key="1">
    <source>
        <dbReference type="SAM" id="MobiDB-lite"/>
    </source>
</evidence>
<feature type="non-terminal residue" evidence="3">
    <location>
        <position position="1"/>
    </location>
</feature>
<proteinExistence type="predicted"/>
<keyword evidence="2" id="KW-0812">Transmembrane</keyword>
<reference evidence="4" key="1">
    <citation type="submission" date="2022-10" db="EMBL/GenBank/DDBJ databases">
        <title>Genome assembly of Pristionchus species.</title>
        <authorList>
            <person name="Yoshida K."/>
            <person name="Sommer R.J."/>
        </authorList>
    </citation>
    <scope>NUCLEOTIDE SEQUENCE [LARGE SCALE GENOMIC DNA]</scope>
    <source>
        <strain evidence="4">RS5460</strain>
    </source>
</reference>
<gene>
    <name evidence="3" type="ORF">PMAYCL1PPCAC_22947</name>
</gene>
<dbReference type="Proteomes" id="UP001328107">
    <property type="component" value="Unassembled WGS sequence"/>
</dbReference>
<evidence type="ECO:0000256" key="2">
    <source>
        <dbReference type="SAM" id="Phobius"/>
    </source>
</evidence>
<accession>A0AAN5I571</accession>
<dbReference type="EMBL" id="BTRK01000005">
    <property type="protein sequence ID" value="GMR52752.1"/>
    <property type="molecule type" value="Genomic_DNA"/>
</dbReference>
<keyword evidence="2" id="KW-1133">Transmembrane helix</keyword>
<feature type="transmembrane region" description="Helical" evidence="2">
    <location>
        <begin position="103"/>
        <end position="127"/>
    </location>
</feature>
<keyword evidence="4" id="KW-1185">Reference proteome</keyword>
<evidence type="ECO:0000313" key="4">
    <source>
        <dbReference type="Proteomes" id="UP001328107"/>
    </source>
</evidence>
<sequence length="182" mass="19999">ADDPKYRTKCFDAHVTTLSRVLIILTLICYILLSYALNPIGIAGLIITFLGIGAIFQELRTPLRIYIKLNVLHFVASLSATIARNARDPWYDYTPSSHSDSGMTIAIGYVGLLVALLLEIPMIITYWSLLHFIDDREAAERTPILSNVRVEGTTTAASAPTVPSAPPFECYAPPPYEEKGSA</sequence>
<feature type="region of interest" description="Disordered" evidence="1">
    <location>
        <begin position="156"/>
        <end position="182"/>
    </location>
</feature>
<comment type="caution">
    <text evidence="3">The sequence shown here is derived from an EMBL/GenBank/DDBJ whole genome shotgun (WGS) entry which is preliminary data.</text>
</comment>